<keyword evidence="3 6" id="KW-1133">Transmembrane helix</keyword>
<feature type="domain" description="G-protein coupled receptors family 1 profile" evidence="7">
    <location>
        <begin position="24"/>
        <end position="278"/>
    </location>
</feature>
<dbReference type="AlphaFoldDB" id="A0A8T1ME75"/>
<dbReference type="PANTHER" id="PTHR45698">
    <property type="entry name" value="TRACE AMINE-ASSOCIATED RECEPTOR 19N-RELATED"/>
    <property type="match status" value="1"/>
</dbReference>
<keyword evidence="5" id="KW-0807">Transducer</keyword>
<dbReference type="GO" id="GO:0004930">
    <property type="term" value="F:G protein-coupled receptor activity"/>
    <property type="evidence" value="ECO:0007669"/>
    <property type="project" value="UniProtKB-KW"/>
</dbReference>
<gene>
    <name evidence="8" type="ORF">CSKR_200566</name>
</gene>
<evidence type="ECO:0000256" key="2">
    <source>
        <dbReference type="ARBA" id="ARBA00022692"/>
    </source>
</evidence>
<dbReference type="CDD" id="cd00637">
    <property type="entry name" value="7tm_classA_rhodopsin-like"/>
    <property type="match status" value="1"/>
</dbReference>
<dbReference type="InterPro" id="IPR000276">
    <property type="entry name" value="GPCR_Rhodpsn"/>
</dbReference>
<evidence type="ECO:0000256" key="5">
    <source>
        <dbReference type="RuleBase" id="RU000688"/>
    </source>
</evidence>
<proteinExistence type="inferred from homology"/>
<evidence type="ECO:0000256" key="1">
    <source>
        <dbReference type="ARBA" id="ARBA00004370"/>
    </source>
</evidence>
<feature type="transmembrane region" description="Helical" evidence="6">
    <location>
        <begin position="90"/>
        <end position="112"/>
    </location>
</feature>
<evidence type="ECO:0000259" key="7">
    <source>
        <dbReference type="PROSITE" id="PS50262"/>
    </source>
</evidence>
<keyword evidence="4 6" id="KW-0472">Membrane</keyword>
<reference evidence="8 9" key="1">
    <citation type="journal article" date="2018" name="Biotechnol. Adv.">
        <title>Improved genomic resources and new bioinformatic workflow for the carcinogenic parasite Clonorchis sinensis: Biotechnological implications.</title>
        <authorList>
            <person name="Wang D."/>
            <person name="Korhonen P.K."/>
            <person name="Gasser R.B."/>
            <person name="Young N.D."/>
        </authorList>
    </citation>
    <scope>NUCLEOTIDE SEQUENCE [LARGE SCALE GENOMIC DNA]</scope>
    <source>
        <strain evidence="8">Cs-k2</strain>
    </source>
</reference>
<evidence type="ECO:0000256" key="4">
    <source>
        <dbReference type="ARBA" id="ARBA00023136"/>
    </source>
</evidence>
<evidence type="ECO:0000313" key="9">
    <source>
        <dbReference type="Proteomes" id="UP000286415"/>
    </source>
</evidence>
<dbReference type="OrthoDB" id="6255024at2759"/>
<protein>
    <recommendedName>
        <fullName evidence="7">G-protein coupled receptors family 1 profile domain-containing protein</fullName>
    </recommendedName>
</protein>
<dbReference type="Gene3D" id="1.20.1070.10">
    <property type="entry name" value="Rhodopsin 7-helix transmembrane proteins"/>
    <property type="match status" value="1"/>
</dbReference>
<keyword evidence="5" id="KW-0297">G-protein coupled receptor</keyword>
<feature type="transmembrane region" description="Helical" evidence="6">
    <location>
        <begin position="180"/>
        <end position="201"/>
    </location>
</feature>
<dbReference type="InterPro" id="IPR017452">
    <property type="entry name" value="GPCR_Rhodpsn_7TM"/>
</dbReference>
<dbReference type="PROSITE" id="PS00237">
    <property type="entry name" value="G_PROTEIN_RECEP_F1_1"/>
    <property type="match status" value="1"/>
</dbReference>
<keyword evidence="5" id="KW-0675">Receptor</keyword>
<comment type="caution">
    <text evidence="8">The sequence shown here is derived from an EMBL/GenBank/DDBJ whole genome shotgun (WGS) entry which is preliminary data.</text>
</comment>
<reference evidence="8 9" key="2">
    <citation type="journal article" date="2021" name="Genomics">
        <title>High-quality reference genome for Clonorchis sinensis.</title>
        <authorList>
            <person name="Young N.D."/>
            <person name="Stroehlein A.J."/>
            <person name="Kinkar L."/>
            <person name="Wang T."/>
            <person name="Sohn W.M."/>
            <person name="Chang B.C.H."/>
            <person name="Kaur P."/>
            <person name="Weisz D."/>
            <person name="Dudchenko O."/>
            <person name="Aiden E.L."/>
            <person name="Korhonen P.K."/>
            <person name="Gasser R.B."/>
        </authorList>
    </citation>
    <scope>NUCLEOTIDE SEQUENCE [LARGE SCALE GENOMIC DNA]</scope>
    <source>
        <strain evidence="8">Cs-k2</strain>
    </source>
</reference>
<feature type="transmembrane region" description="Helical" evidence="6">
    <location>
        <begin position="258"/>
        <end position="281"/>
    </location>
</feature>
<dbReference type="Proteomes" id="UP000286415">
    <property type="component" value="Unassembled WGS sequence"/>
</dbReference>
<dbReference type="PRINTS" id="PR00237">
    <property type="entry name" value="GPCRRHODOPSN"/>
</dbReference>
<keyword evidence="9" id="KW-1185">Reference proteome</keyword>
<keyword evidence="2 5" id="KW-0812">Transmembrane</keyword>
<sequence>MQMDQAAFVVRLLISNLGFVGTLLNTIQLYVLCQCKMSSRITTLLLRTQSVIDAYTCLIIFSSKLAGLEIDTGLPILDEALCYLWYKDNLFWLGVVASVQNLTCISFDRFYAVCYPSQYKMRQLQLIIGCCCYEVGMTLFLFIPNFFLRRYEANQCRSQFALDGHTIEEFFEVQAYLWTLLNYMLPAFIMIGSHAYVIHVLRRPTTGQEGSQFVRSNVKRLILTTSMMAGFLLVLHLYEAVKYILGNSGIVPYASGSVFQQVGVLLITLSAVLNPCVLVATSHRVRRQVSRSILHLDVMTSGISTAANLTLSPGLLETQSAT</sequence>
<dbReference type="GO" id="GO:0016020">
    <property type="term" value="C:membrane"/>
    <property type="evidence" value="ECO:0007669"/>
    <property type="project" value="UniProtKB-SubCell"/>
</dbReference>
<dbReference type="PROSITE" id="PS50262">
    <property type="entry name" value="G_PROTEIN_RECEP_F1_2"/>
    <property type="match status" value="1"/>
</dbReference>
<comment type="similarity">
    <text evidence="5">Belongs to the G-protein coupled receptor 1 family.</text>
</comment>
<dbReference type="PANTHER" id="PTHR45698:SF1">
    <property type="entry name" value="TRACE AMINE-ASSOCIATED RECEPTOR 13C-LIKE"/>
    <property type="match status" value="1"/>
</dbReference>
<dbReference type="SUPFAM" id="SSF81321">
    <property type="entry name" value="Family A G protein-coupled receptor-like"/>
    <property type="match status" value="1"/>
</dbReference>
<dbReference type="Pfam" id="PF00001">
    <property type="entry name" value="7tm_1"/>
    <property type="match status" value="1"/>
</dbReference>
<feature type="transmembrane region" description="Helical" evidence="6">
    <location>
        <begin position="221"/>
        <end position="238"/>
    </location>
</feature>
<evidence type="ECO:0000256" key="3">
    <source>
        <dbReference type="ARBA" id="ARBA00022989"/>
    </source>
</evidence>
<name>A0A8T1ME75_CLOSI</name>
<evidence type="ECO:0000256" key="6">
    <source>
        <dbReference type="SAM" id="Phobius"/>
    </source>
</evidence>
<organism evidence="8 9">
    <name type="scientific">Clonorchis sinensis</name>
    <name type="common">Chinese liver fluke</name>
    <dbReference type="NCBI Taxonomy" id="79923"/>
    <lineage>
        <taxon>Eukaryota</taxon>
        <taxon>Metazoa</taxon>
        <taxon>Spiralia</taxon>
        <taxon>Lophotrochozoa</taxon>
        <taxon>Platyhelminthes</taxon>
        <taxon>Trematoda</taxon>
        <taxon>Digenea</taxon>
        <taxon>Opisthorchiida</taxon>
        <taxon>Opisthorchiata</taxon>
        <taxon>Opisthorchiidae</taxon>
        <taxon>Clonorchis</taxon>
    </lineage>
</organism>
<comment type="subcellular location">
    <subcellularLocation>
        <location evidence="1">Membrane</location>
    </subcellularLocation>
</comment>
<evidence type="ECO:0000313" key="8">
    <source>
        <dbReference type="EMBL" id="KAG5447684.1"/>
    </source>
</evidence>
<accession>A0A8T1ME75</accession>
<feature type="transmembrane region" description="Helical" evidence="6">
    <location>
        <begin position="12"/>
        <end position="32"/>
    </location>
</feature>
<feature type="transmembrane region" description="Helical" evidence="6">
    <location>
        <begin position="124"/>
        <end position="143"/>
    </location>
</feature>
<dbReference type="EMBL" id="NIRI02000042">
    <property type="protein sequence ID" value="KAG5447684.1"/>
    <property type="molecule type" value="Genomic_DNA"/>
</dbReference>